<dbReference type="Gene3D" id="3.40.50.11660">
    <property type="entry name" value="Glycosyl transferase family 10, C-terminal domain"/>
    <property type="match status" value="1"/>
</dbReference>
<dbReference type="InterPro" id="IPR001503">
    <property type="entry name" value="Glyco_trans_10"/>
</dbReference>
<evidence type="ECO:0000313" key="15">
    <source>
        <dbReference type="Proteomes" id="UP000008144"/>
    </source>
</evidence>
<dbReference type="Pfam" id="PF17039">
    <property type="entry name" value="Glyco_tran_10_N"/>
    <property type="match status" value="1"/>
</dbReference>
<sequence length="325" mass="38188">KRLILSWGTPWDLPWYQEGHVVGDCTITYNKHRIQEVGAVMFHYTALDQETMPWKHYRASDQFFVFWSMDSPAYVKNEKNRDVTKFDNSFINWTMTYRLDSDIFSPFLQSTEAKRLFYSVGRTTVQRLLNKKSKVALWLVNDCNHLKGSTERVKYVQALVGAGLPVTKYGRCFGNQEEYSAHRPDELLSYKFFLAFENAKDCRYYVTENFWRNAIHYGRVPVVWGTSKKDLMKIAPGSSFIHTEDFKSPTHLAEYLLYLDKNDTAYREYFNWIGTPLQRDRIIAQLYQRTREEALCNKVMSNPTPKITESVTDFFFNSESNTCLA</sequence>
<reference evidence="14" key="3">
    <citation type="submission" date="2025-08" db="UniProtKB">
        <authorList>
            <consortium name="Ensembl"/>
        </authorList>
    </citation>
    <scope>IDENTIFICATION</scope>
</reference>
<name>F6SB61_CIOIN</name>
<dbReference type="EC" id="2.4.1.-" evidence="11"/>
<dbReference type="EMBL" id="EAAA01002292">
    <property type="status" value="NOT_ANNOTATED_CDS"/>
    <property type="molecule type" value="Genomic_DNA"/>
</dbReference>
<feature type="domain" description="Fucosyltransferase N-terminal" evidence="13">
    <location>
        <begin position="2"/>
        <end position="107"/>
    </location>
</feature>
<dbReference type="InterPro" id="IPR031481">
    <property type="entry name" value="Glyco_tran_10_N"/>
</dbReference>
<keyword evidence="4 11" id="KW-0328">Glycosyltransferase</keyword>
<evidence type="ECO:0000256" key="5">
    <source>
        <dbReference type="ARBA" id="ARBA00022679"/>
    </source>
</evidence>
<organism evidence="14 15">
    <name type="scientific">Ciona intestinalis</name>
    <name type="common">Transparent sea squirt</name>
    <name type="synonym">Ascidia intestinalis</name>
    <dbReference type="NCBI Taxonomy" id="7719"/>
    <lineage>
        <taxon>Eukaryota</taxon>
        <taxon>Metazoa</taxon>
        <taxon>Chordata</taxon>
        <taxon>Tunicata</taxon>
        <taxon>Ascidiacea</taxon>
        <taxon>Phlebobranchia</taxon>
        <taxon>Cionidae</taxon>
        <taxon>Ciona</taxon>
    </lineage>
</organism>
<dbReference type="OMA" id="NAKDCRY"/>
<dbReference type="GO" id="GO:0046920">
    <property type="term" value="F:alpha-(1-&gt;3)-fucosyltransferase activity"/>
    <property type="evidence" value="ECO:0000318"/>
    <property type="project" value="GO_Central"/>
</dbReference>
<keyword evidence="11" id="KW-0333">Golgi apparatus</keyword>
<dbReference type="HOGENOM" id="CLU_032075_2_0_1"/>
<dbReference type="InterPro" id="IPR055270">
    <property type="entry name" value="Glyco_tran_10_C"/>
</dbReference>
<accession>F6SB61</accession>
<keyword evidence="10" id="KW-0325">Glycoprotein</keyword>
<dbReference type="GeneTree" id="ENSGT00940000159014"/>
<keyword evidence="6 11" id="KW-0812">Transmembrane</keyword>
<keyword evidence="7" id="KW-0735">Signal-anchor</keyword>
<protein>
    <recommendedName>
        <fullName evidence="11">Fucosyltransferase</fullName>
        <ecNumber evidence="11">2.4.1.-</ecNumber>
    </recommendedName>
</protein>
<evidence type="ECO:0000256" key="6">
    <source>
        <dbReference type="ARBA" id="ARBA00022692"/>
    </source>
</evidence>
<comment type="subcellular location">
    <subcellularLocation>
        <location evidence="11">Golgi apparatus</location>
        <location evidence="11">Golgi stack membrane</location>
        <topology evidence="11">Single-pass type II membrane protein</topology>
    </subcellularLocation>
    <subcellularLocation>
        <location evidence="1">Membrane</location>
        <topology evidence="1">Single-pass membrane protein</topology>
    </subcellularLocation>
</comment>
<dbReference type="PANTHER" id="PTHR11929:SF145">
    <property type="entry name" value="ALPHA-(1,3)-FUCOSYLTRANSFERASE FUT-1"/>
    <property type="match status" value="1"/>
</dbReference>
<dbReference type="Ensembl" id="ENSCINT00000026587.2">
    <property type="protein sequence ID" value="ENSCINP00000026341.2"/>
    <property type="gene ID" value="ENSCING00000014620.2"/>
</dbReference>
<proteinExistence type="inferred from homology"/>
<dbReference type="InterPro" id="IPR038577">
    <property type="entry name" value="GT10-like_C_sf"/>
</dbReference>
<dbReference type="AlphaFoldDB" id="F6SB61"/>
<dbReference type="Proteomes" id="UP000008144">
    <property type="component" value="Chromosome 6"/>
</dbReference>
<dbReference type="InParanoid" id="F6SB61"/>
<dbReference type="UniPathway" id="UPA00378"/>
<keyword evidence="15" id="KW-1185">Reference proteome</keyword>
<dbReference type="PANTHER" id="PTHR11929">
    <property type="entry name" value="ALPHA- 1,3 -FUCOSYLTRANSFERASE"/>
    <property type="match status" value="1"/>
</dbReference>
<evidence type="ECO:0000256" key="3">
    <source>
        <dbReference type="ARBA" id="ARBA00008919"/>
    </source>
</evidence>
<feature type="domain" description="Fucosyltransferase C-terminal" evidence="12">
    <location>
        <begin position="130"/>
        <end position="310"/>
    </location>
</feature>
<evidence type="ECO:0000259" key="12">
    <source>
        <dbReference type="Pfam" id="PF00852"/>
    </source>
</evidence>
<evidence type="ECO:0000256" key="7">
    <source>
        <dbReference type="ARBA" id="ARBA00022968"/>
    </source>
</evidence>
<dbReference type="Pfam" id="PF00852">
    <property type="entry name" value="Glyco_transf_10"/>
    <property type="match status" value="1"/>
</dbReference>
<dbReference type="SUPFAM" id="SSF53756">
    <property type="entry name" value="UDP-Glycosyltransferase/glycogen phosphorylase"/>
    <property type="match status" value="1"/>
</dbReference>
<keyword evidence="8" id="KW-1133">Transmembrane helix</keyword>
<reference evidence="15" key="1">
    <citation type="journal article" date="2002" name="Science">
        <title>The draft genome of Ciona intestinalis: insights into chordate and vertebrate origins.</title>
        <authorList>
            <person name="Dehal P."/>
            <person name="Satou Y."/>
            <person name="Campbell R.K."/>
            <person name="Chapman J."/>
            <person name="Degnan B."/>
            <person name="De Tomaso A."/>
            <person name="Davidson B."/>
            <person name="Di Gregorio A."/>
            <person name="Gelpke M."/>
            <person name="Goodstein D.M."/>
            <person name="Harafuji N."/>
            <person name="Hastings K.E."/>
            <person name="Ho I."/>
            <person name="Hotta K."/>
            <person name="Huang W."/>
            <person name="Kawashima T."/>
            <person name="Lemaire P."/>
            <person name="Martinez D."/>
            <person name="Meinertzhagen I.A."/>
            <person name="Necula S."/>
            <person name="Nonaka M."/>
            <person name="Putnam N."/>
            <person name="Rash S."/>
            <person name="Saiga H."/>
            <person name="Satake M."/>
            <person name="Terry A."/>
            <person name="Yamada L."/>
            <person name="Wang H.G."/>
            <person name="Awazu S."/>
            <person name="Azumi K."/>
            <person name="Boore J."/>
            <person name="Branno M."/>
            <person name="Chin-Bow S."/>
            <person name="DeSantis R."/>
            <person name="Doyle S."/>
            <person name="Francino P."/>
            <person name="Keys D.N."/>
            <person name="Haga S."/>
            <person name="Hayashi H."/>
            <person name="Hino K."/>
            <person name="Imai K.S."/>
            <person name="Inaba K."/>
            <person name="Kano S."/>
            <person name="Kobayashi K."/>
            <person name="Kobayashi M."/>
            <person name="Lee B.I."/>
            <person name="Makabe K.W."/>
            <person name="Manohar C."/>
            <person name="Matassi G."/>
            <person name="Medina M."/>
            <person name="Mochizuki Y."/>
            <person name="Mount S."/>
            <person name="Morishita T."/>
            <person name="Miura S."/>
            <person name="Nakayama A."/>
            <person name="Nishizaka S."/>
            <person name="Nomoto H."/>
            <person name="Ohta F."/>
            <person name="Oishi K."/>
            <person name="Rigoutsos I."/>
            <person name="Sano M."/>
            <person name="Sasaki A."/>
            <person name="Sasakura Y."/>
            <person name="Shoguchi E."/>
            <person name="Shin-i T."/>
            <person name="Spagnuolo A."/>
            <person name="Stainier D."/>
            <person name="Suzuki M.M."/>
            <person name="Tassy O."/>
            <person name="Takatori N."/>
            <person name="Tokuoka M."/>
            <person name="Yagi K."/>
            <person name="Yoshizaki F."/>
            <person name="Wada S."/>
            <person name="Zhang C."/>
            <person name="Hyatt P.D."/>
            <person name="Larimer F."/>
            <person name="Detter C."/>
            <person name="Doggett N."/>
            <person name="Glavina T."/>
            <person name="Hawkins T."/>
            <person name="Richardson P."/>
            <person name="Lucas S."/>
            <person name="Kohara Y."/>
            <person name="Levine M."/>
            <person name="Satoh N."/>
            <person name="Rokhsar D.S."/>
        </authorList>
    </citation>
    <scope>NUCLEOTIDE SEQUENCE [LARGE SCALE GENOMIC DNA]</scope>
</reference>
<evidence type="ECO:0000313" key="14">
    <source>
        <dbReference type="Ensembl" id="ENSCINP00000026341.2"/>
    </source>
</evidence>
<reference evidence="14" key="4">
    <citation type="submission" date="2025-09" db="UniProtKB">
        <authorList>
            <consortium name="Ensembl"/>
        </authorList>
    </citation>
    <scope>IDENTIFICATION</scope>
</reference>
<comment type="pathway">
    <text evidence="2">Protein modification; protein glycosylation.</text>
</comment>
<dbReference type="FunFam" id="3.40.50.11660:FF:000007">
    <property type="entry name" value="alpha-(1,3)-fucosyltransferase 6-like"/>
    <property type="match status" value="1"/>
</dbReference>
<evidence type="ECO:0000259" key="13">
    <source>
        <dbReference type="Pfam" id="PF17039"/>
    </source>
</evidence>
<comment type="similarity">
    <text evidence="3 11">Belongs to the glycosyltransferase 10 family.</text>
</comment>
<evidence type="ECO:0000256" key="8">
    <source>
        <dbReference type="ARBA" id="ARBA00022989"/>
    </source>
</evidence>
<evidence type="ECO:0000256" key="9">
    <source>
        <dbReference type="ARBA" id="ARBA00023136"/>
    </source>
</evidence>
<keyword evidence="5 11" id="KW-0808">Transferase</keyword>
<evidence type="ECO:0000256" key="11">
    <source>
        <dbReference type="RuleBase" id="RU003832"/>
    </source>
</evidence>
<dbReference type="GO" id="GO:0032580">
    <property type="term" value="C:Golgi cisterna membrane"/>
    <property type="evidence" value="ECO:0007669"/>
    <property type="project" value="UniProtKB-SubCell"/>
</dbReference>
<keyword evidence="9" id="KW-0472">Membrane</keyword>
<evidence type="ECO:0000256" key="2">
    <source>
        <dbReference type="ARBA" id="ARBA00004922"/>
    </source>
</evidence>
<evidence type="ECO:0000256" key="1">
    <source>
        <dbReference type="ARBA" id="ARBA00004167"/>
    </source>
</evidence>
<evidence type="ECO:0000256" key="10">
    <source>
        <dbReference type="ARBA" id="ARBA00023180"/>
    </source>
</evidence>
<reference evidence="14" key="2">
    <citation type="journal article" date="2008" name="Genome Biol.">
        <title>Improved genome assembly and evidence-based global gene model set for the chordate Ciona intestinalis: new insight into intron and operon populations.</title>
        <authorList>
            <person name="Satou Y."/>
            <person name="Mineta K."/>
            <person name="Ogasawara M."/>
            <person name="Sasakura Y."/>
            <person name="Shoguchi E."/>
            <person name="Ueno K."/>
            <person name="Yamada L."/>
            <person name="Matsumoto J."/>
            <person name="Wasserscheid J."/>
            <person name="Dewar K."/>
            <person name="Wiley G.B."/>
            <person name="Macmil S.L."/>
            <person name="Roe B.A."/>
            <person name="Zeller R.W."/>
            <person name="Hastings K.E."/>
            <person name="Lemaire P."/>
            <person name="Lindquist E."/>
            <person name="Endo T."/>
            <person name="Hotta K."/>
            <person name="Inaba K."/>
        </authorList>
    </citation>
    <scope>NUCLEOTIDE SEQUENCE [LARGE SCALE GENOMIC DNA]</scope>
    <source>
        <strain evidence="14">wild type</strain>
    </source>
</reference>
<evidence type="ECO:0000256" key="4">
    <source>
        <dbReference type="ARBA" id="ARBA00022676"/>
    </source>
</evidence>